<dbReference type="PANTHER" id="PTHR30126">
    <property type="entry name" value="HTH-TYPE TRANSCRIPTIONAL REGULATOR"/>
    <property type="match status" value="1"/>
</dbReference>
<evidence type="ECO:0000313" key="6">
    <source>
        <dbReference type="EMBL" id="TJZ62731.1"/>
    </source>
</evidence>
<dbReference type="AlphaFoldDB" id="A0A4U0P5N2"/>
<dbReference type="PANTHER" id="PTHR30126:SF4">
    <property type="entry name" value="LYSR FAMILY TRANSCRIPTIONAL REGULATOR"/>
    <property type="match status" value="1"/>
</dbReference>
<accession>A0A4U0P5N2</accession>
<keyword evidence="7" id="KW-1185">Reference proteome</keyword>
<reference evidence="6 7" key="1">
    <citation type="submission" date="2019-04" db="EMBL/GenBank/DDBJ databases">
        <title>Chitiniphilus eburnea sp. nov., a novel chitinolytic bacterium isolated from aquaculture sludge.</title>
        <authorList>
            <person name="Sheng M."/>
        </authorList>
    </citation>
    <scope>NUCLEOTIDE SEQUENCE [LARGE SCALE GENOMIC DNA]</scope>
    <source>
        <strain evidence="6 7">HX-2-15</strain>
    </source>
</reference>
<comment type="similarity">
    <text evidence="1">Belongs to the LysR transcriptional regulatory family.</text>
</comment>
<dbReference type="InterPro" id="IPR005119">
    <property type="entry name" value="LysR_subst-bd"/>
</dbReference>
<dbReference type="Gene3D" id="1.10.10.10">
    <property type="entry name" value="Winged helix-like DNA-binding domain superfamily/Winged helix DNA-binding domain"/>
    <property type="match status" value="1"/>
</dbReference>
<organism evidence="6 7">
    <name type="scientific">Chitiniphilus eburneus</name>
    <dbReference type="NCBI Taxonomy" id="2571148"/>
    <lineage>
        <taxon>Bacteria</taxon>
        <taxon>Pseudomonadati</taxon>
        <taxon>Pseudomonadota</taxon>
        <taxon>Betaproteobacteria</taxon>
        <taxon>Neisseriales</taxon>
        <taxon>Chitinibacteraceae</taxon>
        <taxon>Chitiniphilus</taxon>
    </lineage>
</organism>
<feature type="domain" description="HTH lysR-type" evidence="5">
    <location>
        <begin position="4"/>
        <end position="61"/>
    </location>
</feature>
<keyword evidence="3" id="KW-0238">DNA-binding</keyword>
<dbReference type="InterPro" id="IPR036390">
    <property type="entry name" value="WH_DNA-bd_sf"/>
</dbReference>
<dbReference type="InterPro" id="IPR036388">
    <property type="entry name" value="WH-like_DNA-bd_sf"/>
</dbReference>
<evidence type="ECO:0000313" key="7">
    <source>
        <dbReference type="Proteomes" id="UP000310016"/>
    </source>
</evidence>
<name>A0A4U0P5N2_9NEIS</name>
<evidence type="ECO:0000256" key="4">
    <source>
        <dbReference type="ARBA" id="ARBA00023163"/>
    </source>
</evidence>
<dbReference type="Pfam" id="PF03466">
    <property type="entry name" value="LysR_substrate"/>
    <property type="match status" value="1"/>
</dbReference>
<dbReference type="OrthoDB" id="5293066at2"/>
<evidence type="ECO:0000256" key="1">
    <source>
        <dbReference type="ARBA" id="ARBA00009437"/>
    </source>
</evidence>
<keyword evidence="2" id="KW-0805">Transcription regulation</keyword>
<evidence type="ECO:0000256" key="2">
    <source>
        <dbReference type="ARBA" id="ARBA00023015"/>
    </source>
</evidence>
<proteinExistence type="inferred from homology"/>
<dbReference type="EMBL" id="SUMF01000061">
    <property type="protein sequence ID" value="TJZ62731.1"/>
    <property type="molecule type" value="Genomic_DNA"/>
</dbReference>
<dbReference type="PROSITE" id="PS50931">
    <property type="entry name" value="HTH_LYSR"/>
    <property type="match status" value="1"/>
</dbReference>
<dbReference type="SUPFAM" id="SSF46785">
    <property type="entry name" value="Winged helix' DNA-binding domain"/>
    <property type="match status" value="1"/>
</dbReference>
<evidence type="ECO:0000259" key="5">
    <source>
        <dbReference type="PROSITE" id="PS50931"/>
    </source>
</evidence>
<evidence type="ECO:0000256" key="3">
    <source>
        <dbReference type="ARBA" id="ARBA00023125"/>
    </source>
</evidence>
<dbReference type="InterPro" id="IPR000847">
    <property type="entry name" value="LysR_HTH_N"/>
</dbReference>
<dbReference type="SUPFAM" id="SSF53850">
    <property type="entry name" value="Periplasmic binding protein-like II"/>
    <property type="match status" value="1"/>
</dbReference>
<dbReference type="Gene3D" id="3.40.190.290">
    <property type="match status" value="1"/>
</dbReference>
<dbReference type="RefSeq" id="WP_136775149.1">
    <property type="nucleotide sequence ID" value="NZ_SUMF01000061.1"/>
</dbReference>
<dbReference type="FunFam" id="1.10.10.10:FF:000001">
    <property type="entry name" value="LysR family transcriptional regulator"/>
    <property type="match status" value="1"/>
</dbReference>
<comment type="caution">
    <text evidence="6">The sequence shown here is derived from an EMBL/GenBank/DDBJ whole genome shotgun (WGS) entry which is preliminary data.</text>
</comment>
<dbReference type="Pfam" id="PF00126">
    <property type="entry name" value="HTH_1"/>
    <property type="match status" value="1"/>
</dbReference>
<dbReference type="GO" id="GO:0000976">
    <property type="term" value="F:transcription cis-regulatory region binding"/>
    <property type="evidence" value="ECO:0007669"/>
    <property type="project" value="TreeGrafter"/>
</dbReference>
<protein>
    <submittedName>
        <fullName evidence="6">LysR family transcriptional regulator</fullName>
    </submittedName>
</protein>
<sequence>MLRLNLEALEILDAIVRKGSFAAAADEVHRVPSAVTYMVKKLEDELGVQLFDRSGHRAKLTEAGQTLLDEGRHLLRAAGDLECRVRRVATGWETELNVALDGLLPMELLHPIVRDFDLLDSGTRLRFSREVLAGMWDALLDHRADLAVGVSGEGPHGGGYATRALGEVDFVFAVAPGHPLAQAKQPLSANQIQQHRVVAMADTSRTLLPRNVGILSGQEIFTVPDIQAKLSAQIAGLGCGYLPRCLAMPYIEAGSLVALTVEEHKEPAVLYAAWRTTGLGRAHKWWINRLSEDRAIGEWLAQYREDATSS</sequence>
<dbReference type="GO" id="GO:0003700">
    <property type="term" value="F:DNA-binding transcription factor activity"/>
    <property type="evidence" value="ECO:0007669"/>
    <property type="project" value="InterPro"/>
</dbReference>
<keyword evidence="4" id="KW-0804">Transcription</keyword>
<dbReference type="Proteomes" id="UP000310016">
    <property type="component" value="Unassembled WGS sequence"/>
</dbReference>
<gene>
    <name evidence="6" type="ORF">FAZ21_19765</name>
</gene>